<accession>A0A151ZH21</accession>
<dbReference type="SMART" id="SM00368">
    <property type="entry name" value="LRR_RI"/>
    <property type="match status" value="7"/>
</dbReference>
<feature type="compositionally biased region" description="Polar residues" evidence="1">
    <location>
        <begin position="849"/>
        <end position="868"/>
    </location>
</feature>
<dbReference type="GO" id="GO:0034315">
    <property type="term" value="P:regulation of Arp2/3 complex-mediated actin nucleation"/>
    <property type="evidence" value="ECO:0007669"/>
    <property type="project" value="TreeGrafter"/>
</dbReference>
<dbReference type="Pfam" id="PF17888">
    <property type="entry name" value="Carm_PH"/>
    <property type="match status" value="1"/>
</dbReference>
<sequence length="1078" mass="116735">MSEEILTPNDRKYISTLLQQKNQESILLNVADKISKKKNKKPSKRITLITKNRVFFLKPGQAKIKKESHFLDINEIRSSNSNEVVFVCKTFSYGLITTGKADDIIGSIRTIFNQTFLGYPDEAGFKLDVKPPSRLQEIPIKDLPCGGFVETYSSLCDYYQIPIRGDICWDMANIVSSRNIKVFNFAEIELPISPGDIKALLAALKYNTYFKSLVFDGHQLSKDQFTAISETLKTNSTIEDISLNTVSGTSKNDSLPIIAQTLTTNKNLALTSIDISNNQFDDKGIIAFSNYIAASPRGIASLNISSTTNKIGISSVANALKKNIKMPSTLSYLNLSNNKFEADGSGALASFLAMPNALRHLNISNSMPIMDTIAGALVRGCSELRTLEIADIKLTKKEVTFLVQFISASSTLKHLNLSNTKVPVDNLKELVVALNSNLYLQEIILDLRGNDLGIAGARMLASLADKLANIHNLDVSENDFGDEGVSIICEGFCQNTSIKKLVLNGNFKTSKTKSRAASIESVITLLESECPIEILHLTVGQSKSPLKNDILPLVYSLATNDSLLELDISGHQMGNKGAIALGKALQTNKTLHTLFWDDNLIGIPGYVGLQVGLERNLTLKNMPTPLNDICQAYRENPIKLQSIIKEIERCINRNQSPSRAFEGTQQNIGATNLSFLASGPQQNIEKLLNKIKSVGRKATDPDHITVIKDGEQTEKVIGSIHLIKEGVHATLEMELNQKLKDFVSVINDVINKKKNEMTQQILEAMQGTYKSMDQQSYKRLATAIQFGSKDVDETQIHSTLVKGAGAELSQRAHECFISALDIASDYTYEKISLGLESVFKDLVIEENQSANESVTPSATDSPVPTRANQTTTSTAQSSSGNLAAALTTNTPVIPATNTTVTTPTPTPTPTTTTTTTPTSGGPPPIVPRTGAAAVTSNPISPEIVPQPVSKTGAKLLPNSAVASAIAKTAVFGVGGPPPRKPVAQQPVESTPTTTTTSTPSSITPNKAKPAITPRTTTPSKDTKDTKDSKDSKKGGKGDGLSAVPEGDSEELVHITKGRPQMAHKRKPPTRRPRPPTES</sequence>
<dbReference type="EMBL" id="LODT01000028">
    <property type="protein sequence ID" value="KYQ93272.1"/>
    <property type="molecule type" value="Genomic_DNA"/>
</dbReference>
<dbReference type="SUPFAM" id="SSF52047">
    <property type="entry name" value="RNI-like"/>
    <property type="match status" value="2"/>
</dbReference>
<feature type="compositionally biased region" description="Basic and acidic residues" evidence="1">
    <location>
        <begin position="1020"/>
        <end position="1036"/>
    </location>
</feature>
<dbReference type="Gene3D" id="2.30.29.30">
    <property type="entry name" value="Pleckstrin-homology domain (PH domain)/Phosphotyrosine-binding domain (PTB)"/>
    <property type="match status" value="1"/>
</dbReference>
<feature type="compositionally biased region" description="Low complexity" evidence="1">
    <location>
        <begin position="869"/>
        <end position="879"/>
    </location>
</feature>
<feature type="domain" description="CARMIL pleckstrin homology" evidence="2">
    <location>
        <begin position="36"/>
        <end position="116"/>
    </location>
</feature>
<evidence type="ECO:0000259" key="2">
    <source>
        <dbReference type="Pfam" id="PF17888"/>
    </source>
</evidence>
<dbReference type="FunCoup" id="A0A151ZH21">
    <property type="interactions" value="25"/>
</dbReference>
<dbReference type="InterPro" id="IPR032675">
    <property type="entry name" value="LRR_dom_sf"/>
</dbReference>
<dbReference type="GO" id="GO:0016477">
    <property type="term" value="P:cell migration"/>
    <property type="evidence" value="ECO:0007669"/>
    <property type="project" value="TreeGrafter"/>
</dbReference>
<dbReference type="OMA" id="SGHQMGN"/>
<dbReference type="AlphaFoldDB" id="A0A151ZH21"/>
<dbReference type="InterPro" id="IPR051279">
    <property type="entry name" value="PP1-Reg/Actin-Interact_Protein"/>
</dbReference>
<feature type="region of interest" description="Disordered" evidence="1">
    <location>
        <begin position="849"/>
        <end position="924"/>
    </location>
</feature>
<dbReference type="GO" id="GO:0005886">
    <property type="term" value="C:plasma membrane"/>
    <property type="evidence" value="ECO:0007669"/>
    <property type="project" value="TreeGrafter"/>
</dbReference>
<dbReference type="PANTHER" id="PTHR24112">
    <property type="entry name" value="LEUCINE-RICH REPEAT, ISOFORM F-RELATED"/>
    <property type="match status" value="1"/>
</dbReference>
<feature type="compositionally biased region" description="Low complexity" evidence="1">
    <location>
        <begin position="989"/>
        <end position="1004"/>
    </location>
</feature>
<dbReference type="Pfam" id="PF13516">
    <property type="entry name" value="LRR_6"/>
    <property type="match status" value="3"/>
</dbReference>
<reference evidence="3 4" key="1">
    <citation type="submission" date="2015-12" db="EMBL/GenBank/DDBJ databases">
        <title>Dictyostelia acquired genes for synthesis and detection of signals that induce cell-type specialization by lateral gene transfer from prokaryotes.</title>
        <authorList>
            <person name="Gloeckner G."/>
            <person name="Schaap P."/>
        </authorList>
    </citation>
    <scope>NUCLEOTIDE SEQUENCE [LARGE SCALE GENOMIC DNA]</scope>
    <source>
        <strain evidence="3 4">TK</strain>
    </source>
</reference>
<proteinExistence type="predicted"/>
<dbReference type="InterPro" id="IPR041245">
    <property type="entry name" value="CARMIL_PH"/>
</dbReference>
<feature type="region of interest" description="Disordered" evidence="1">
    <location>
        <begin position="971"/>
        <end position="1078"/>
    </location>
</feature>
<evidence type="ECO:0000256" key="1">
    <source>
        <dbReference type="SAM" id="MobiDB-lite"/>
    </source>
</evidence>
<dbReference type="InterPro" id="IPR001611">
    <property type="entry name" value="Leu-rich_rpt"/>
</dbReference>
<comment type="caution">
    <text evidence="3">The sequence shown here is derived from an EMBL/GenBank/DDBJ whole genome shotgun (WGS) entry which is preliminary data.</text>
</comment>
<keyword evidence="4" id="KW-1185">Reference proteome</keyword>
<evidence type="ECO:0000313" key="4">
    <source>
        <dbReference type="Proteomes" id="UP000076078"/>
    </source>
</evidence>
<dbReference type="STRING" id="361077.A0A151ZH21"/>
<feature type="compositionally biased region" description="Low complexity" evidence="1">
    <location>
        <begin position="887"/>
        <end position="919"/>
    </location>
</feature>
<gene>
    <name evidence="3" type="ORF">DLAC_05931</name>
</gene>
<protein>
    <submittedName>
        <fullName evidence="3">Leucine-rich repeat-containing protein (LRR)</fullName>
    </submittedName>
</protein>
<dbReference type="GO" id="GO:0030027">
    <property type="term" value="C:lamellipodium"/>
    <property type="evidence" value="ECO:0007669"/>
    <property type="project" value="TreeGrafter"/>
</dbReference>
<dbReference type="Proteomes" id="UP000076078">
    <property type="component" value="Unassembled WGS sequence"/>
</dbReference>
<feature type="compositionally biased region" description="Basic residues" evidence="1">
    <location>
        <begin position="1061"/>
        <end position="1078"/>
    </location>
</feature>
<dbReference type="Gene3D" id="3.80.10.10">
    <property type="entry name" value="Ribonuclease Inhibitor"/>
    <property type="match status" value="1"/>
</dbReference>
<name>A0A151ZH21_TIELA</name>
<dbReference type="PANTHER" id="PTHR24112:SF65">
    <property type="entry name" value="PROTEIN CARMIL"/>
    <property type="match status" value="1"/>
</dbReference>
<dbReference type="OrthoDB" id="18598at2759"/>
<dbReference type="InterPro" id="IPR011993">
    <property type="entry name" value="PH-like_dom_sf"/>
</dbReference>
<evidence type="ECO:0000313" key="3">
    <source>
        <dbReference type="EMBL" id="KYQ93272.1"/>
    </source>
</evidence>
<organism evidence="3 4">
    <name type="scientific">Tieghemostelium lacteum</name>
    <name type="common">Slime mold</name>
    <name type="synonym">Dictyostelium lacteum</name>
    <dbReference type="NCBI Taxonomy" id="361077"/>
    <lineage>
        <taxon>Eukaryota</taxon>
        <taxon>Amoebozoa</taxon>
        <taxon>Evosea</taxon>
        <taxon>Eumycetozoa</taxon>
        <taxon>Dictyostelia</taxon>
        <taxon>Dictyosteliales</taxon>
        <taxon>Raperosteliaceae</taxon>
        <taxon>Tieghemostelium</taxon>
    </lineage>
</organism>
<dbReference type="InParanoid" id="A0A151ZH21"/>